<dbReference type="Proteomes" id="UP001454086">
    <property type="component" value="Unassembled WGS sequence"/>
</dbReference>
<sequence length="85" mass="10127">MDRQSLIEDYITERIGQITEEMDPDLKHEYYKEQDAILQSLDKENQTKFEDLIDSLVAWNSEECRAVYKEAFLEGLRLGHKAFRE</sequence>
<keyword evidence="2" id="KW-1185">Reference proteome</keyword>
<evidence type="ECO:0000313" key="2">
    <source>
        <dbReference type="Proteomes" id="UP001454086"/>
    </source>
</evidence>
<proteinExistence type="predicted"/>
<gene>
    <name evidence="1" type="ORF">WMQ36_23070</name>
</gene>
<name>A0ABV1DBW0_9FIRM</name>
<evidence type="ECO:0000313" key="1">
    <source>
        <dbReference type="EMBL" id="MEQ2427849.1"/>
    </source>
</evidence>
<reference evidence="1 2" key="1">
    <citation type="submission" date="2024-03" db="EMBL/GenBank/DDBJ databases">
        <title>Human intestinal bacterial collection.</title>
        <authorList>
            <person name="Pauvert C."/>
            <person name="Hitch T.C.A."/>
            <person name="Clavel T."/>
        </authorList>
    </citation>
    <scope>NUCLEOTIDE SEQUENCE [LARGE SCALE GENOMIC DNA]</scope>
    <source>
        <strain evidence="1 2">CLA-SR-H021</strain>
    </source>
</reference>
<accession>A0ABV1DBW0</accession>
<protein>
    <submittedName>
        <fullName evidence="1">Uncharacterized protein</fullName>
    </submittedName>
</protein>
<dbReference type="EMBL" id="JBBMFM010000130">
    <property type="protein sequence ID" value="MEQ2427849.1"/>
    <property type="molecule type" value="Genomic_DNA"/>
</dbReference>
<dbReference type="RefSeq" id="WP_008721005.1">
    <property type="nucleotide sequence ID" value="NZ_JBBMFM010000130.1"/>
</dbReference>
<organism evidence="1 2">
    <name type="scientific">Enterocloster hominis</name>
    <name type="common">ex Hitch et al. 2024</name>
    <dbReference type="NCBI Taxonomy" id="1917870"/>
    <lineage>
        <taxon>Bacteria</taxon>
        <taxon>Bacillati</taxon>
        <taxon>Bacillota</taxon>
        <taxon>Clostridia</taxon>
        <taxon>Lachnospirales</taxon>
        <taxon>Lachnospiraceae</taxon>
        <taxon>Enterocloster</taxon>
    </lineage>
</organism>
<comment type="caution">
    <text evidence="1">The sequence shown here is derived from an EMBL/GenBank/DDBJ whole genome shotgun (WGS) entry which is preliminary data.</text>
</comment>